<protein>
    <submittedName>
        <fullName evidence="1">Uncharacterized protein</fullName>
    </submittedName>
</protein>
<dbReference type="PROSITE" id="PS51257">
    <property type="entry name" value="PROKAR_LIPOPROTEIN"/>
    <property type="match status" value="1"/>
</dbReference>
<evidence type="ECO:0000313" key="2">
    <source>
        <dbReference type="Proteomes" id="UP000295668"/>
    </source>
</evidence>
<dbReference type="Proteomes" id="UP000295668">
    <property type="component" value="Unassembled WGS sequence"/>
</dbReference>
<sequence>MKNSIINIIILSLMAISCTSNKKADKKTDSITVDTAKVNEDNARATDVLLKPDTTKISRNDLPIYGELTKESLAKYYPNITDTIKRLFKLTAKKLDLNPGNGISAGMLYNSAVSAQMFLCTHDKKLNLIDKLYIGTATDFDVTSHTIAMKIINKTEITFDQVDWGYVENGEEDIDTIGHQKWDIHIDKNGFIKNKITVYKKLPSK</sequence>
<dbReference type="RefSeq" id="WP_133262161.1">
    <property type="nucleotide sequence ID" value="NZ_SJCY01000004.1"/>
</dbReference>
<name>A0A4R5MLE8_9SPHI</name>
<dbReference type="EMBL" id="SJCY01000004">
    <property type="protein sequence ID" value="TDG36432.1"/>
    <property type="molecule type" value="Genomic_DNA"/>
</dbReference>
<proteinExistence type="predicted"/>
<dbReference type="AlphaFoldDB" id="A0A4R5MLE8"/>
<comment type="caution">
    <text evidence="1">The sequence shown here is derived from an EMBL/GenBank/DDBJ whole genome shotgun (WGS) entry which is preliminary data.</text>
</comment>
<organism evidence="1 2">
    <name type="scientific">Pedobacter changchengzhani</name>
    <dbReference type="NCBI Taxonomy" id="2529274"/>
    <lineage>
        <taxon>Bacteria</taxon>
        <taxon>Pseudomonadati</taxon>
        <taxon>Bacteroidota</taxon>
        <taxon>Sphingobacteriia</taxon>
        <taxon>Sphingobacteriales</taxon>
        <taxon>Sphingobacteriaceae</taxon>
        <taxon>Pedobacter</taxon>
    </lineage>
</organism>
<gene>
    <name evidence="1" type="ORF">EZJ43_07895</name>
</gene>
<keyword evidence="2" id="KW-1185">Reference proteome</keyword>
<reference evidence="1 2" key="1">
    <citation type="submission" date="2019-02" db="EMBL/GenBank/DDBJ databases">
        <title>Pedobacter sp. nov., a novel speices isolated from soil of pinguins habitat in Antarcitica.</title>
        <authorList>
            <person name="He R.-H."/>
        </authorList>
    </citation>
    <scope>NUCLEOTIDE SEQUENCE [LARGE SCALE GENOMIC DNA]</scope>
    <source>
        <strain evidence="1 2">E01020</strain>
    </source>
</reference>
<accession>A0A4R5MLE8</accession>
<evidence type="ECO:0000313" key="1">
    <source>
        <dbReference type="EMBL" id="TDG36432.1"/>
    </source>
</evidence>